<dbReference type="SUPFAM" id="SSF81452">
    <property type="entry name" value="Cytochrome c oxidase subunit III-like"/>
    <property type="match status" value="1"/>
</dbReference>
<evidence type="ECO:0000256" key="9">
    <source>
        <dbReference type="RuleBase" id="RU003376"/>
    </source>
</evidence>
<feature type="transmembrane region" description="Helical" evidence="10">
    <location>
        <begin position="28"/>
        <end position="46"/>
    </location>
</feature>
<dbReference type="RefSeq" id="WP_109430349.1">
    <property type="nucleotide sequence ID" value="NZ_MPDK01000008.1"/>
</dbReference>
<keyword evidence="4 9" id="KW-0812">Transmembrane</keyword>
<evidence type="ECO:0000256" key="8">
    <source>
        <dbReference type="ARBA" id="ARBA00031625"/>
    </source>
</evidence>
<keyword evidence="5" id="KW-1278">Translocase</keyword>
<evidence type="ECO:0000313" key="12">
    <source>
        <dbReference type="EMBL" id="PWI57817.1"/>
    </source>
</evidence>
<evidence type="ECO:0000256" key="1">
    <source>
        <dbReference type="ARBA" id="ARBA00004141"/>
    </source>
</evidence>
<evidence type="ECO:0000256" key="10">
    <source>
        <dbReference type="SAM" id="Phobius"/>
    </source>
</evidence>
<name>A0A2U3D963_SULT2</name>
<dbReference type="EC" id="7.1.1.9" evidence="3"/>
<dbReference type="Gene3D" id="1.20.120.80">
    <property type="entry name" value="Cytochrome c oxidase, subunit III, four-helix bundle"/>
    <property type="match status" value="1"/>
</dbReference>
<feature type="domain" description="Heme-copper oxidase subunit III family profile" evidence="11">
    <location>
        <begin position="1"/>
        <end position="194"/>
    </location>
</feature>
<comment type="similarity">
    <text evidence="2 9">Belongs to the cytochrome c oxidase subunit 3 family.</text>
</comment>
<evidence type="ECO:0000256" key="5">
    <source>
        <dbReference type="ARBA" id="ARBA00022967"/>
    </source>
</evidence>
<keyword evidence="7 10" id="KW-0472">Membrane</keyword>
<evidence type="ECO:0000313" key="13">
    <source>
        <dbReference type="Proteomes" id="UP000245380"/>
    </source>
</evidence>
<dbReference type="AlphaFoldDB" id="A0A2U3D963"/>
<dbReference type="InterPro" id="IPR000298">
    <property type="entry name" value="Cyt_c_oxidase-like_su3"/>
</dbReference>
<keyword evidence="6 10" id="KW-1133">Transmembrane helix</keyword>
<reference evidence="12 13" key="1">
    <citation type="submission" date="2016-11" db="EMBL/GenBank/DDBJ databases">
        <title>Comparative genomics of Acidibacillus ferroxidans species.</title>
        <authorList>
            <person name="Oliveira G."/>
            <person name="Nunes G."/>
            <person name="Oliveira R."/>
            <person name="Araujo F."/>
            <person name="Salim A."/>
            <person name="Scholte L."/>
            <person name="Morais D."/>
            <person name="Nancucheo I."/>
            <person name="Johnson D.B."/>
            <person name="Grail B."/>
            <person name="Bittencourt J."/>
            <person name="Valadares R."/>
        </authorList>
    </citation>
    <scope>NUCLEOTIDE SEQUENCE [LARGE SCALE GENOMIC DNA]</scope>
    <source>
        <strain evidence="12 13">Y002</strain>
    </source>
</reference>
<dbReference type="EMBL" id="MPDK01000008">
    <property type="protein sequence ID" value="PWI57817.1"/>
    <property type="molecule type" value="Genomic_DNA"/>
</dbReference>
<accession>A0A2U3D963</accession>
<feature type="transmembrane region" description="Helical" evidence="10">
    <location>
        <begin position="131"/>
        <end position="155"/>
    </location>
</feature>
<dbReference type="InterPro" id="IPR024791">
    <property type="entry name" value="Cyt_c/ubiquinol_Oxase_su3"/>
</dbReference>
<protein>
    <recommendedName>
        <fullName evidence="3">cytochrome-c oxidase</fullName>
        <ecNumber evidence="3">7.1.1.9</ecNumber>
    </recommendedName>
    <alternativeName>
        <fullName evidence="8">Cytochrome c oxidase polypeptide III</fullName>
    </alternativeName>
</protein>
<dbReference type="GO" id="GO:0005886">
    <property type="term" value="C:plasma membrane"/>
    <property type="evidence" value="ECO:0007669"/>
    <property type="project" value="UniProtKB-SubCell"/>
</dbReference>
<keyword evidence="13" id="KW-1185">Reference proteome</keyword>
<evidence type="ECO:0000259" key="11">
    <source>
        <dbReference type="PROSITE" id="PS50253"/>
    </source>
</evidence>
<comment type="caution">
    <text evidence="12">The sequence shown here is derived from an EMBL/GenBank/DDBJ whole genome shotgun (WGS) entry which is preliminary data.</text>
</comment>
<dbReference type="GO" id="GO:0019646">
    <property type="term" value="P:aerobic electron transport chain"/>
    <property type="evidence" value="ECO:0007669"/>
    <property type="project" value="InterPro"/>
</dbReference>
<dbReference type="InterPro" id="IPR013833">
    <property type="entry name" value="Cyt_c_oxidase_su3_a-hlx"/>
</dbReference>
<organism evidence="12 13">
    <name type="scientific">Sulfoacidibacillus thermotolerans</name>
    <name type="common">Acidibacillus sulfuroxidans</name>
    <dbReference type="NCBI Taxonomy" id="1765684"/>
    <lineage>
        <taxon>Bacteria</taxon>
        <taxon>Bacillati</taxon>
        <taxon>Bacillota</taxon>
        <taxon>Bacilli</taxon>
        <taxon>Bacillales</taxon>
        <taxon>Alicyclobacillaceae</taxon>
        <taxon>Sulfoacidibacillus</taxon>
    </lineage>
</organism>
<feature type="transmembrane region" description="Helical" evidence="10">
    <location>
        <begin position="99"/>
        <end position="119"/>
    </location>
</feature>
<dbReference type="InterPro" id="IPR035973">
    <property type="entry name" value="Cyt_c_oxidase_su3-like_sf"/>
</dbReference>
<dbReference type="OrthoDB" id="2990267at2"/>
<feature type="transmembrane region" description="Helical" evidence="10">
    <location>
        <begin position="66"/>
        <end position="87"/>
    </location>
</feature>
<dbReference type="Pfam" id="PF00510">
    <property type="entry name" value="COX3"/>
    <property type="match status" value="1"/>
</dbReference>
<dbReference type="PANTHER" id="PTHR11403:SF7">
    <property type="entry name" value="CYTOCHROME C OXIDASE SUBUNIT 3"/>
    <property type="match status" value="1"/>
</dbReference>
<dbReference type="PROSITE" id="PS50253">
    <property type="entry name" value="COX3"/>
    <property type="match status" value="1"/>
</dbReference>
<feature type="transmembrane region" description="Helical" evidence="10">
    <location>
        <begin position="175"/>
        <end position="193"/>
    </location>
</feature>
<evidence type="ECO:0000256" key="3">
    <source>
        <dbReference type="ARBA" id="ARBA00012949"/>
    </source>
</evidence>
<evidence type="ECO:0000256" key="4">
    <source>
        <dbReference type="ARBA" id="ARBA00022692"/>
    </source>
</evidence>
<evidence type="ECO:0000256" key="2">
    <source>
        <dbReference type="ARBA" id="ARBA00010581"/>
    </source>
</evidence>
<proteinExistence type="inferred from homology"/>
<evidence type="ECO:0000256" key="7">
    <source>
        <dbReference type="ARBA" id="ARBA00023136"/>
    </source>
</evidence>
<sequence length="194" mass="21624">MSEVTDQKASAPSFKQASTAKELRQNRFGLILFVTSQMVPYFMLINDRFVLADTYVSRRVDPLLGGFLPTLLLLLGVLPSWLAVRAIARNALLQMQRQLQLTGLLGVLALIVMVWPMFSHRYDAISPFGEIHLVSLGLGGFFTLAALFVLGSVLLRATKGVIGPQHYFSVEASAWVWTFNAIAWLVLYIAVYFI</sequence>
<comment type="subcellular location">
    <subcellularLocation>
        <location evidence="9">Cell membrane</location>
        <topology evidence="9">Multi-pass membrane protein</topology>
    </subcellularLocation>
    <subcellularLocation>
        <location evidence="1">Membrane</location>
        <topology evidence="1">Multi-pass membrane protein</topology>
    </subcellularLocation>
</comment>
<evidence type="ECO:0000256" key="6">
    <source>
        <dbReference type="ARBA" id="ARBA00022989"/>
    </source>
</evidence>
<dbReference type="GO" id="GO:0004129">
    <property type="term" value="F:cytochrome-c oxidase activity"/>
    <property type="evidence" value="ECO:0007669"/>
    <property type="project" value="UniProtKB-EC"/>
</dbReference>
<gene>
    <name evidence="12" type="ORF">BM613_06390</name>
</gene>
<dbReference type="PANTHER" id="PTHR11403">
    <property type="entry name" value="CYTOCHROME C OXIDASE SUBUNIT III"/>
    <property type="match status" value="1"/>
</dbReference>
<dbReference type="Proteomes" id="UP000245380">
    <property type="component" value="Unassembled WGS sequence"/>
</dbReference>